<feature type="chain" id="PRO_5032682760" description="NIPSNAP domain-containing protein" evidence="2">
    <location>
        <begin position="21"/>
        <end position="254"/>
    </location>
</feature>
<dbReference type="EMBL" id="JACHGF010000005">
    <property type="protein sequence ID" value="MBB5285390.1"/>
    <property type="molecule type" value="Genomic_DNA"/>
</dbReference>
<evidence type="ECO:0000256" key="1">
    <source>
        <dbReference type="ARBA" id="ARBA00005291"/>
    </source>
</evidence>
<dbReference type="Pfam" id="PF07978">
    <property type="entry name" value="NIPSNAP"/>
    <property type="match status" value="2"/>
</dbReference>
<comment type="similarity">
    <text evidence="1">Belongs to the NipSnap family.</text>
</comment>
<name>A0A840TZR2_9BACT</name>
<evidence type="ECO:0000259" key="3">
    <source>
        <dbReference type="Pfam" id="PF07978"/>
    </source>
</evidence>
<dbReference type="PANTHER" id="PTHR21017:SF17">
    <property type="entry name" value="PROTEIN NIPSNAP"/>
    <property type="match status" value="1"/>
</dbReference>
<proteinExistence type="inferred from homology"/>
<comment type="caution">
    <text evidence="4">The sequence shown here is derived from an EMBL/GenBank/DDBJ whole genome shotgun (WGS) entry which is preliminary data.</text>
</comment>
<reference evidence="4 5" key="1">
    <citation type="submission" date="2020-08" db="EMBL/GenBank/DDBJ databases">
        <title>Genomic Encyclopedia of Type Strains, Phase IV (KMG-IV): sequencing the most valuable type-strain genomes for metagenomic binning, comparative biology and taxonomic classification.</title>
        <authorList>
            <person name="Goeker M."/>
        </authorList>
    </citation>
    <scope>NUCLEOTIDE SEQUENCE [LARGE SCALE GENOMIC DNA]</scope>
    <source>
        <strain evidence="4 5">DSM 105074</strain>
    </source>
</reference>
<evidence type="ECO:0000313" key="4">
    <source>
        <dbReference type="EMBL" id="MBB5285390.1"/>
    </source>
</evidence>
<feature type="domain" description="NIPSNAP" evidence="3">
    <location>
        <begin position="151"/>
        <end position="251"/>
    </location>
</feature>
<evidence type="ECO:0000256" key="2">
    <source>
        <dbReference type="SAM" id="SignalP"/>
    </source>
</evidence>
<keyword evidence="2" id="KW-0732">Signal</keyword>
<dbReference type="RefSeq" id="WP_184175481.1">
    <property type="nucleotide sequence ID" value="NZ_JACHGF010000005.1"/>
</dbReference>
<gene>
    <name evidence="4" type="ORF">HNQ92_003547</name>
</gene>
<protein>
    <recommendedName>
        <fullName evidence="3">NIPSNAP domain-containing protein</fullName>
    </recommendedName>
</protein>
<dbReference type="InterPro" id="IPR051557">
    <property type="entry name" value="NipSnap_domain"/>
</dbReference>
<sequence length="254" mass="28924">MKTSLLLTGGLLLSSFLLLALRSHPATPPSEDTRLYELRTYYCETGRLDALLARFRNHTTQLFEKHGMTNVGYWVPIDNPDNKLVYVLSYPNKEAREAAWKAFGSDPVWKKAQADSEKDGKIVAKVERVFMQAADFSVPIQSSVEPKGRVFEMRTYTTYPNKLPDLLARFRNHTVKLFSKQGMAHIGYWVPEEPANTLVYILAHPSEEAGKKAFDAFRADPDWIKARDESERNGKLAEKVESVYMKATDFSAIR</sequence>
<dbReference type="Gene3D" id="3.30.70.100">
    <property type="match status" value="2"/>
</dbReference>
<dbReference type="AlphaFoldDB" id="A0A840TZR2"/>
<dbReference type="InterPro" id="IPR012577">
    <property type="entry name" value="NIPSNAP"/>
</dbReference>
<accession>A0A840TZR2</accession>
<evidence type="ECO:0000313" key="5">
    <source>
        <dbReference type="Proteomes" id="UP000557307"/>
    </source>
</evidence>
<dbReference type="InterPro" id="IPR011008">
    <property type="entry name" value="Dimeric_a/b-barrel"/>
</dbReference>
<feature type="domain" description="NIPSNAP" evidence="3">
    <location>
        <begin position="36"/>
        <end position="137"/>
    </location>
</feature>
<dbReference type="SUPFAM" id="SSF54909">
    <property type="entry name" value="Dimeric alpha+beta barrel"/>
    <property type="match status" value="2"/>
</dbReference>
<organism evidence="4 5">
    <name type="scientific">Rhabdobacter roseus</name>
    <dbReference type="NCBI Taxonomy" id="1655419"/>
    <lineage>
        <taxon>Bacteria</taxon>
        <taxon>Pseudomonadati</taxon>
        <taxon>Bacteroidota</taxon>
        <taxon>Cytophagia</taxon>
        <taxon>Cytophagales</taxon>
        <taxon>Cytophagaceae</taxon>
        <taxon>Rhabdobacter</taxon>
    </lineage>
</organism>
<feature type="signal peptide" evidence="2">
    <location>
        <begin position="1"/>
        <end position="20"/>
    </location>
</feature>
<keyword evidence="5" id="KW-1185">Reference proteome</keyword>
<dbReference type="Proteomes" id="UP000557307">
    <property type="component" value="Unassembled WGS sequence"/>
</dbReference>
<dbReference type="PANTHER" id="PTHR21017">
    <property type="entry name" value="NIPSNAP-RELATED"/>
    <property type="match status" value="1"/>
</dbReference>